<dbReference type="InterPro" id="IPR053941">
    <property type="entry name" value="Csm6_HEPN"/>
</dbReference>
<evidence type="ECO:0000313" key="4">
    <source>
        <dbReference type="Proteomes" id="UP000182429"/>
    </source>
</evidence>
<dbReference type="Proteomes" id="UP000182429">
    <property type="component" value="Unassembled WGS sequence"/>
</dbReference>
<dbReference type="InterPro" id="IPR053955">
    <property type="entry name" value="Csm6_CARF"/>
</dbReference>
<evidence type="ECO:0000259" key="2">
    <source>
        <dbReference type="Pfam" id="PF22208"/>
    </source>
</evidence>
<dbReference type="Pfam" id="PF09659">
    <property type="entry name" value="Cas_Csm6_HEPN"/>
    <property type="match status" value="1"/>
</dbReference>
<evidence type="ECO:0000313" key="3">
    <source>
        <dbReference type="EMBL" id="SDV99235.1"/>
    </source>
</evidence>
<proteinExistence type="predicted"/>
<dbReference type="EMBL" id="FNNF01000001">
    <property type="protein sequence ID" value="SDV99235.1"/>
    <property type="molecule type" value="Genomic_DNA"/>
</dbReference>
<dbReference type="NCBIfam" id="TIGR02672">
    <property type="entry name" value="cas_csm6"/>
    <property type="match status" value="1"/>
</dbReference>
<feature type="domain" description="Csm6 CARF" evidence="2">
    <location>
        <begin position="85"/>
        <end position="179"/>
    </location>
</feature>
<dbReference type="OrthoDB" id="5243123at2"/>
<organism evidence="3 4">
    <name type="scientific">Kandleria vitulina</name>
    <dbReference type="NCBI Taxonomy" id="1630"/>
    <lineage>
        <taxon>Bacteria</taxon>
        <taxon>Bacillati</taxon>
        <taxon>Bacillota</taxon>
        <taxon>Erysipelotrichia</taxon>
        <taxon>Erysipelotrichales</taxon>
        <taxon>Coprobacillaceae</taxon>
        <taxon>Kandleria</taxon>
    </lineage>
</organism>
<sequence>MKVLLSGLGRSDPMTEFDNGKVFDSSCLHIIRHYMPDKVYLLYSKEMCDNEEKDNRYETSIRLLCESFGKSIEIKKYLDHDLVDVFVFDIFIDYFDNIIKDIINENGEDVEILLNVSSGTPAMKSALQTLAAISKYNCVPLQVVDPTKGNKDRIVNRKDYDAKLLFSFNEDNKKGAKVRVSRSMADDLKFRIQKNSIEAFISESNYDSAFYHASYYKKYFSAEIFDLLEFAKCRSHLEMMDAKKIDYKYHFGLMPYKDSSMQIFEYALWLKYKFDNSEYLDFIRGINPFMNETFNQILIVKLNIDLKKYCTDKNNRLCRNKLASKYPDVLKILDDEFKPYKEGTLSETQMQAIIRKLVQDEELVQAVHELDELRRKIRNTVAHTITSISKPEIEKILGNKLSCYVKQIKIILKALGYNLQNWDSYEKMNKYILEKI</sequence>
<dbReference type="Pfam" id="PF22208">
    <property type="entry name" value="Cas_Csm6_CARF"/>
    <property type="match status" value="1"/>
</dbReference>
<dbReference type="RefSeq" id="WP_074685107.1">
    <property type="nucleotide sequence ID" value="NZ_FNNF01000001.1"/>
</dbReference>
<evidence type="ECO:0000259" key="1">
    <source>
        <dbReference type="Pfam" id="PF09659"/>
    </source>
</evidence>
<protein>
    <submittedName>
        <fullName evidence="3">CRISPR type III-A/MTUBE-associated protein Csm6</fullName>
    </submittedName>
</protein>
<name>A0A1H2PWL6_9FIRM</name>
<dbReference type="InterPro" id="IPR013489">
    <property type="entry name" value="CRISPR-assoc_prot_Csm6"/>
</dbReference>
<accession>A0A1H2PWL6</accession>
<dbReference type="AlphaFoldDB" id="A0A1H2PWL6"/>
<gene>
    <name evidence="3" type="ORF">SAMN04487759_10137</name>
</gene>
<feature type="domain" description="Csm6 HEPN" evidence="1">
    <location>
        <begin position="261"/>
        <end position="432"/>
    </location>
</feature>
<reference evidence="3 4" key="1">
    <citation type="submission" date="2016-10" db="EMBL/GenBank/DDBJ databases">
        <authorList>
            <person name="de Groot N.N."/>
        </authorList>
    </citation>
    <scope>NUCLEOTIDE SEQUENCE [LARGE SCALE GENOMIC DNA]</scope>
    <source>
        <strain evidence="3 4">S3b</strain>
    </source>
</reference>